<dbReference type="InterPro" id="IPR010994">
    <property type="entry name" value="RuvA_2-like"/>
</dbReference>
<dbReference type="SUPFAM" id="SSF47781">
    <property type="entry name" value="RuvA domain 2-like"/>
    <property type="match status" value="1"/>
</dbReference>
<gene>
    <name evidence="2" type="ORF">KZZ10_02205</name>
</gene>
<dbReference type="RefSeq" id="WP_259659871.1">
    <property type="nucleotide sequence ID" value="NZ_JAHXRI010000004.1"/>
</dbReference>
<sequence>MNPFLVDPVARPIANPLAVEWNDVMSPRRSARPFRYRAGRLAVAAAGLGAGLSGGFAAYALDVNVASVAELERLRGIGPRTAQMIIQERTRAGAFESLSDLSDRVRGLGAQRVRVLQGLGLRAGSAGSSSPENPLGVTQEPRDRRASRLPVRDTVTPELLPGRIIPAEHK</sequence>
<evidence type="ECO:0000313" key="2">
    <source>
        <dbReference type="EMBL" id="MBZ1349446.1"/>
    </source>
</evidence>
<protein>
    <submittedName>
        <fullName evidence="2">Helix-hairpin-helix domain-containing protein</fullName>
    </submittedName>
</protein>
<dbReference type="Pfam" id="PF12836">
    <property type="entry name" value="HHH_3"/>
    <property type="match status" value="1"/>
</dbReference>
<dbReference type="PANTHER" id="PTHR21180:SF32">
    <property type="entry name" value="ENDONUCLEASE_EXONUCLEASE_PHOSPHATASE FAMILY DOMAIN-CONTAINING PROTEIN 1"/>
    <property type="match status" value="1"/>
</dbReference>
<evidence type="ECO:0000256" key="1">
    <source>
        <dbReference type="SAM" id="MobiDB-lite"/>
    </source>
</evidence>
<dbReference type="Gene3D" id="1.10.150.280">
    <property type="entry name" value="AF1531-like domain"/>
    <property type="match status" value="1"/>
</dbReference>
<comment type="caution">
    <text evidence="2">The sequence shown here is derived from an EMBL/GenBank/DDBJ whole genome shotgun (WGS) entry which is preliminary data.</text>
</comment>
<organism evidence="2 3">
    <name type="scientific">Zwartia hollandica</name>
    <dbReference type="NCBI Taxonomy" id="324606"/>
    <lineage>
        <taxon>Bacteria</taxon>
        <taxon>Pseudomonadati</taxon>
        <taxon>Pseudomonadota</taxon>
        <taxon>Betaproteobacteria</taxon>
        <taxon>Burkholderiales</taxon>
        <taxon>Alcaligenaceae</taxon>
        <taxon>Zwartia</taxon>
    </lineage>
</organism>
<dbReference type="Proteomes" id="UP000739565">
    <property type="component" value="Unassembled WGS sequence"/>
</dbReference>
<keyword evidence="3" id="KW-1185">Reference proteome</keyword>
<proteinExistence type="predicted"/>
<evidence type="ECO:0000313" key="3">
    <source>
        <dbReference type="Proteomes" id="UP000739565"/>
    </source>
</evidence>
<dbReference type="PANTHER" id="PTHR21180">
    <property type="entry name" value="ENDONUCLEASE/EXONUCLEASE/PHOSPHATASE FAMILY DOMAIN-CONTAINING PROTEIN 1"/>
    <property type="match status" value="1"/>
</dbReference>
<accession>A0A953T3J3</accession>
<name>A0A953T3J3_9BURK</name>
<dbReference type="AlphaFoldDB" id="A0A953T3J3"/>
<dbReference type="EMBL" id="JAHXRI010000004">
    <property type="protein sequence ID" value="MBZ1349446.1"/>
    <property type="molecule type" value="Genomic_DNA"/>
</dbReference>
<feature type="region of interest" description="Disordered" evidence="1">
    <location>
        <begin position="123"/>
        <end position="170"/>
    </location>
</feature>
<dbReference type="InterPro" id="IPR051675">
    <property type="entry name" value="Endo/Exo/Phosphatase_dom_1"/>
</dbReference>
<reference evidence="2" key="1">
    <citation type="submission" date="2021-07" db="EMBL/GenBank/DDBJ databases">
        <title>New genus and species of the family Alcaligenaceae.</title>
        <authorList>
            <person name="Hahn M.W."/>
        </authorList>
    </citation>
    <scope>NUCLEOTIDE SEQUENCE</scope>
    <source>
        <strain evidence="2">LF4-65</strain>
    </source>
</reference>